<evidence type="ECO:0000256" key="6">
    <source>
        <dbReference type="ARBA" id="ARBA00023136"/>
    </source>
</evidence>
<evidence type="ECO:0000313" key="9">
    <source>
        <dbReference type="EMBL" id="ARO15341.1"/>
    </source>
</evidence>
<protein>
    <submittedName>
        <fullName evidence="9">Paraquat-inducible protein B</fullName>
    </submittedName>
</protein>
<dbReference type="STRING" id="92947.BVG79_01999"/>
<dbReference type="EMBL" id="CP019937">
    <property type="protein sequence ID" value="ARO15341.1"/>
    <property type="molecule type" value="Genomic_DNA"/>
</dbReference>
<accession>A0A1W6P1S2</accession>
<evidence type="ECO:0000259" key="8">
    <source>
        <dbReference type="Pfam" id="PF02470"/>
    </source>
</evidence>
<keyword evidence="5 7" id="KW-1133">Transmembrane helix</keyword>
<reference evidence="9 10" key="1">
    <citation type="submission" date="2017-02" db="EMBL/GenBank/DDBJ databases">
        <title>Ketogulonicigenium robustum SPU B003 Genome sequencing and assembly.</title>
        <authorList>
            <person name="Li Y."/>
            <person name="Liu L."/>
            <person name="Wang C."/>
            <person name="Zhang M."/>
            <person name="Zhang T."/>
            <person name="Zhang Y."/>
        </authorList>
    </citation>
    <scope>NUCLEOTIDE SEQUENCE [LARGE SCALE GENOMIC DNA]</scope>
    <source>
        <strain evidence="9 10">SPU_B003</strain>
    </source>
</reference>
<evidence type="ECO:0000313" key="10">
    <source>
        <dbReference type="Proteomes" id="UP000242447"/>
    </source>
</evidence>
<keyword evidence="10" id="KW-1185">Reference proteome</keyword>
<dbReference type="Proteomes" id="UP000242447">
    <property type="component" value="Chromosome"/>
</dbReference>
<feature type="domain" description="Mce/MlaD" evidence="8">
    <location>
        <begin position="47"/>
        <end position="123"/>
    </location>
</feature>
<name>A0A1W6P1S2_9RHOB</name>
<keyword evidence="2" id="KW-1003">Cell membrane</keyword>
<gene>
    <name evidence="9" type="primary">pqiB</name>
    <name evidence="9" type="ORF">BVG79_01999</name>
</gene>
<dbReference type="KEGG" id="kro:BVG79_01999"/>
<feature type="transmembrane region" description="Helical" evidence="7">
    <location>
        <begin position="21"/>
        <end position="40"/>
    </location>
</feature>
<dbReference type="PANTHER" id="PTHR30462:SF2">
    <property type="entry name" value="INTERMEMBRANE TRANSPORT PROTEIN PQIB"/>
    <property type="match status" value="1"/>
</dbReference>
<keyword evidence="3" id="KW-0997">Cell inner membrane</keyword>
<organism evidence="9 10">
    <name type="scientific">Ketogulonicigenium robustum</name>
    <dbReference type="NCBI Taxonomy" id="92947"/>
    <lineage>
        <taxon>Bacteria</taxon>
        <taxon>Pseudomonadati</taxon>
        <taxon>Pseudomonadota</taxon>
        <taxon>Alphaproteobacteria</taxon>
        <taxon>Rhodobacterales</taxon>
        <taxon>Roseobacteraceae</taxon>
        <taxon>Ketogulonicigenium</taxon>
    </lineage>
</organism>
<dbReference type="OrthoDB" id="9806984at2"/>
<evidence type="ECO:0000256" key="1">
    <source>
        <dbReference type="ARBA" id="ARBA00004533"/>
    </source>
</evidence>
<comment type="subcellular location">
    <subcellularLocation>
        <location evidence="1">Cell inner membrane</location>
    </subcellularLocation>
</comment>
<keyword evidence="6 7" id="KW-0472">Membrane</keyword>
<evidence type="ECO:0000256" key="5">
    <source>
        <dbReference type="ARBA" id="ARBA00022989"/>
    </source>
</evidence>
<keyword evidence="4 7" id="KW-0812">Transmembrane</keyword>
<evidence type="ECO:0000256" key="7">
    <source>
        <dbReference type="SAM" id="Phobius"/>
    </source>
</evidence>
<dbReference type="PANTHER" id="PTHR30462">
    <property type="entry name" value="INTERMEMBRANE TRANSPORT PROTEIN PQIB-RELATED"/>
    <property type="match status" value="1"/>
</dbReference>
<sequence>MSDPIPDVPVKSARRSIWSRVSIVWLVPIVALLIALGLAWQNYSERGPLIEIVFDDASGIRANETQLRYRDVAVGIVEKVGFTDDLDQVVVSVRVDKGVAPYVDSSAQFWVVRPEVTTQGVTGLDTVLSGVYLQGLWDRTPGTAQHDFQGLASAPLLPTGEQGLRVTLRSRDQTLTGNSPIIYKGVEVGRVGPASVSTDGTTVEAEAVIFAPHDALVTETTRFWNSSGFSVSLGPSGAALNFGSLATLIAGGVTFDTFVTGAALAQNGTDFDVYADNASARASVFSHEDGQPVNLVAVFEGNITGLTVGAAVELEGLRIGEVSGINGYIDAARFGDDSLRLQTIISIQPARLGLEGDSSSMETMAYLQNQVENGGLRARLVTGSLFTGGLKVQLLRTDDRSGQINMDAQPYPEIPTVASQITDAADTVQGTLDRFNDLPIEELMQSAVSFLDNASSLVGSAQTQAIPGEVMNLLGDARTLTASPEVQALPGQVGQTMAGITAAVGDLQAVIADLRQADAVNRIVDAIDNVQQVAGEIGEGFEGMPGLVQSIDDLATQWQSLPLEGVVTQAESLLATADSVLGDPRTRQLPADLSGALNSLQAVLDEARGGNLVGNANDALAAASRAADQLAAATNDLPALSQRLNALVTQAGGTLSGFDQNATMMRDLSLALRQINTAASAITDLARALERRPNSILFGR</sequence>
<dbReference type="GO" id="GO:0005886">
    <property type="term" value="C:plasma membrane"/>
    <property type="evidence" value="ECO:0007669"/>
    <property type="project" value="UniProtKB-SubCell"/>
</dbReference>
<evidence type="ECO:0000256" key="4">
    <source>
        <dbReference type="ARBA" id="ARBA00022692"/>
    </source>
</evidence>
<dbReference type="RefSeq" id="WP_085786751.1">
    <property type="nucleotide sequence ID" value="NZ_CP019937.1"/>
</dbReference>
<dbReference type="InterPro" id="IPR051800">
    <property type="entry name" value="PqiA-PqiB_transport"/>
</dbReference>
<proteinExistence type="predicted"/>
<dbReference type="InterPro" id="IPR003399">
    <property type="entry name" value="Mce/MlaD"/>
</dbReference>
<evidence type="ECO:0000256" key="3">
    <source>
        <dbReference type="ARBA" id="ARBA00022519"/>
    </source>
</evidence>
<dbReference type="Pfam" id="PF02470">
    <property type="entry name" value="MlaD"/>
    <property type="match status" value="1"/>
</dbReference>
<dbReference type="AlphaFoldDB" id="A0A1W6P1S2"/>
<evidence type="ECO:0000256" key="2">
    <source>
        <dbReference type="ARBA" id="ARBA00022475"/>
    </source>
</evidence>